<dbReference type="OrthoDB" id="10036779at2759"/>
<dbReference type="PANTHER" id="PTHR22640:SF2">
    <property type="entry name" value="STRUCTURAL MAINTENANCE OF CHROMOSOMES FLEXIBLE HINGE DOMAIN-CONTAINING PROTEIN 1"/>
    <property type="match status" value="1"/>
</dbReference>
<name>A0A8S1J5B7_9CHLO</name>
<sequence length="159" mass="17694">VGSKNAAFFLGHTIKVVTKQPNSRIVHELTIDGEALEARYRNNEPVYESDMVHREPGDDSTLLPGSEDRLEPCRQWVTEEVLQGSRGEVCGNGEKLQGDKGKHGGKGDLGGSFTRVVVTNLKDEAKDLLLDEGWCGRMCHTLAHMYHYYIHGDRDSANK</sequence>
<dbReference type="Proteomes" id="UP000708148">
    <property type="component" value="Unassembled WGS sequence"/>
</dbReference>
<evidence type="ECO:0000256" key="1">
    <source>
        <dbReference type="SAM" id="MobiDB-lite"/>
    </source>
</evidence>
<dbReference type="PANTHER" id="PTHR22640">
    <property type="entry name" value="STRUCTURAL MAINTENANCE OF CHROMOSOMES FLEXIBLE HINGE DOMAIN-CONTAINING PROTEIN 1"/>
    <property type="match status" value="1"/>
</dbReference>
<feature type="compositionally biased region" description="Basic and acidic residues" evidence="1">
    <location>
        <begin position="96"/>
        <end position="106"/>
    </location>
</feature>
<accession>A0A8S1J5B7</accession>
<dbReference type="GO" id="GO:0006302">
    <property type="term" value="P:double-strand break repair"/>
    <property type="evidence" value="ECO:0007669"/>
    <property type="project" value="InterPro"/>
</dbReference>
<feature type="region of interest" description="Disordered" evidence="1">
    <location>
        <begin position="88"/>
        <end position="107"/>
    </location>
</feature>
<feature type="non-terminal residue" evidence="2">
    <location>
        <position position="159"/>
    </location>
</feature>
<organism evidence="2 3">
    <name type="scientific">Ostreobium quekettii</name>
    <dbReference type="NCBI Taxonomy" id="121088"/>
    <lineage>
        <taxon>Eukaryota</taxon>
        <taxon>Viridiplantae</taxon>
        <taxon>Chlorophyta</taxon>
        <taxon>core chlorophytes</taxon>
        <taxon>Ulvophyceae</taxon>
        <taxon>TCBD clade</taxon>
        <taxon>Bryopsidales</taxon>
        <taxon>Ostreobineae</taxon>
        <taxon>Ostreobiaceae</taxon>
        <taxon>Ostreobium</taxon>
    </lineage>
</organism>
<reference evidence="2" key="1">
    <citation type="submission" date="2020-12" db="EMBL/GenBank/DDBJ databases">
        <authorList>
            <person name="Iha C."/>
        </authorList>
    </citation>
    <scope>NUCLEOTIDE SEQUENCE</scope>
</reference>
<proteinExistence type="predicted"/>
<dbReference type="AlphaFoldDB" id="A0A8S1J5B7"/>
<evidence type="ECO:0000313" key="3">
    <source>
        <dbReference type="Proteomes" id="UP000708148"/>
    </source>
</evidence>
<comment type="caution">
    <text evidence="2">The sequence shown here is derived from an EMBL/GenBank/DDBJ whole genome shotgun (WGS) entry which is preliminary data.</text>
</comment>
<feature type="non-terminal residue" evidence="2">
    <location>
        <position position="1"/>
    </location>
</feature>
<protein>
    <submittedName>
        <fullName evidence="2">Uncharacterized protein</fullName>
    </submittedName>
</protein>
<dbReference type="EMBL" id="CAJHUC010001528">
    <property type="protein sequence ID" value="CAD7701409.1"/>
    <property type="molecule type" value="Genomic_DNA"/>
</dbReference>
<evidence type="ECO:0000313" key="2">
    <source>
        <dbReference type="EMBL" id="CAD7701409.1"/>
    </source>
</evidence>
<dbReference type="InterPro" id="IPR038892">
    <property type="entry name" value="SMCHD1"/>
</dbReference>
<gene>
    <name evidence="2" type="ORF">OSTQU699_LOCUS6768</name>
</gene>
<keyword evidence="3" id="KW-1185">Reference proteome</keyword>